<dbReference type="EMBL" id="MFAU01000014">
    <property type="protein sequence ID" value="OGD84669.1"/>
    <property type="molecule type" value="Genomic_DNA"/>
</dbReference>
<keyword evidence="1" id="KW-0812">Transmembrane</keyword>
<dbReference type="AlphaFoldDB" id="A0A1F5FYI0"/>
<dbReference type="Proteomes" id="UP000179252">
    <property type="component" value="Unassembled WGS sequence"/>
</dbReference>
<accession>A0A1F5FYI0</accession>
<keyword evidence="1" id="KW-0472">Membrane</keyword>
<dbReference type="GO" id="GO:0006629">
    <property type="term" value="P:lipid metabolic process"/>
    <property type="evidence" value="ECO:0007669"/>
    <property type="project" value="InterPro"/>
</dbReference>
<dbReference type="InterPro" id="IPR017946">
    <property type="entry name" value="PLC-like_Pdiesterase_TIM-brl"/>
</dbReference>
<feature type="transmembrane region" description="Helical" evidence="1">
    <location>
        <begin position="20"/>
        <end position="39"/>
    </location>
</feature>
<keyword evidence="1" id="KW-1133">Transmembrane helix</keyword>
<comment type="caution">
    <text evidence="2">The sequence shown here is derived from an EMBL/GenBank/DDBJ whole genome shotgun (WGS) entry which is preliminary data.</text>
</comment>
<organism evidence="2 3">
    <name type="scientific">Candidatus Curtissbacteria bacterium RBG_13_40_7</name>
    <dbReference type="NCBI Taxonomy" id="1797706"/>
    <lineage>
        <taxon>Bacteria</taxon>
        <taxon>Candidatus Curtissiibacteriota</taxon>
    </lineage>
</organism>
<gene>
    <name evidence="2" type="ORF">A2165_02450</name>
</gene>
<dbReference type="SUPFAM" id="SSF51695">
    <property type="entry name" value="PLC-like phosphodiesterases"/>
    <property type="match status" value="1"/>
</dbReference>
<evidence type="ECO:0000313" key="3">
    <source>
        <dbReference type="Proteomes" id="UP000179252"/>
    </source>
</evidence>
<evidence type="ECO:0000313" key="2">
    <source>
        <dbReference type="EMBL" id="OGD84669.1"/>
    </source>
</evidence>
<sequence>MAERKIGLYILKKRRSRRQLFTDIGITAAGAVLAVPPILREGIILNDENFGYIEQINKKTKQQLLQYNPITIAHRGGNKKTKLKLSQTADVDFVEADLSTKGDLLTVGHEQYWGSFTYDRQRKLLRLGGPDFLFDDLLTIADSQNQNLFLDLKTSSKHAVDKLEQIIASKLFEHKVLFCGNWQGLDALSKSLGRNDNLFGSR</sequence>
<protein>
    <submittedName>
        <fullName evidence="2">Uncharacterized protein</fullName>
    </submittedName>
</protein>
<name>A0A1F5FYI0_9BACT</name>
<dbReference type="GO" id="GO:0008081">
    <property type="term" value="F:phosphoric diester hydrolase activity"/>
    <property type="evidence" value="ECO:0007669"/>
    <property type="project" value="InterPro"/>
</dbReference>
<reference evidence="2 3" key="1">
    <citation type="journal article" date="2016" name="Nat. Commun.">
        <title>Thousands of microbial genomes shed light on interconnected biogeochemical processes in an aquifer system.</title>
        <authorList>
            <person name="Anantharaman K."/>
            <person name="Brown C.T."/>
            <person name="Hug L.A."/>
            <person name="Sharon I."/>
            <person name="Castelle C.J."/>
            <person name="Probst A.J."/>
            <person name="Thomas B.C."/>
            <person name="Singh A."/>
            <person name="Wilkins M.J."/>
            <person name="Karaoz U."/>
            <person name="Brodie E.L."/>
            <person name="Williams K.H."/>
            <person name="Hubbard S.S."/>
            <person name="Banfield J.F."/>
        </authorList>
    </citation>
    <scope>NUCLEOTIDE SEQUENCE [LARGE SCALE GENOMIC DNA]</scope>
</reference>
<evidence type="ECO:0000256" key="1">
    <source>
        <dbReference type="SAM" id="Phobius"/>
    </source>
</evidence>
<proteinExistence type="predicted"/>